<evidence type="ECO:0000313" key="4">
    <source>
        <dbReference type="EMBL" id="KJB58347.1"/>
    </source>
</evidence>
<dbReference type="GO" id="GO:0009651">
    <property type="term" value="P:response to salt stress"/>
    <property type="evidence" value="ECO:0007669"/>
    <property type="project" value="TreeGrafter"/>
</dbReference>
<dbReference type="Proteomes" id="UP000032304">
    <property type="component" value="Chromosome 9"/>
</dbReference>
<dbReference type="SMART" id="SM00128">
    <property type="entry name" value="IPPc"/>
    <property type="match status" value="1"/>
</dbReference>
<dbReference type="GO" id="GO:0009733">
    <property type="term" value="P:response to auxin"/>
    <property type="evidence" value="ECO:0007669"/>
    <property type="project" value="TreeGrafter"/>
</dbReference>
<feature type="transmembrane region" description="Helical" evidence="2">
    <location>
        <begin position="19"/>
        <end position="42"/>
    </location>
</feature>
<sequence>MGGGGGGVPNLHGQKAKSFCLYTLHLISKIAVSLFLSLAFIFKFFCPHISSSVLASGDGNLNQHMGNLNTIQAGKGRRSKYKRKLSLGSFNDRAHEGIKTVEADNLCEFSRNSDLCICIVTWNMNGQVSYEDLVELVGSNRRYDILVVGLQEVPRNNIARLLQDALVETHDLLGKAIMQSLQLYVFGPKKSDLLIKELKVDKHSVGGCGGMMRRKKGAVAIRINYKGFRMVFITCHLSAHARNVEERNSECRHISHSLFAKYWNPYARPSQITIWLGDLNYRLQGIDTHPARTLIQRNLHRLLTSKGQLLQEAQRGQIFNGYCEGTLTFKPTYKYNIGNSNYDTSYKVRVPSWTDRILFKIEDPDEISASLHCYESVDDIYSSDHKPVRAHICFKLSK</sequence>
<dbReference type="Pfam" id="PF22669">
    <property type="entry name" value="Exo_endo_phos2"/>
    <property type="match status" value="1"/>
</dbReference>
<organism evidence="4 5">
    <name type="scientific">Gossypium raimondii</name>
    <name type="common">Peruvian cotton</name>
    <name type="synonym">Gossypium klotzschianum subsp. raimondii</name>
    <dbReference type="NCBI Taxonomy" id="29730"/>
    <lineage>
        <taxon>Eukaryota</taxon>
        <taxon>Viridiplantae</taxon>
        <taxon>Streptophyta</taxon>
        <taxon>Embryophyta</taxon>
        <taxon>Tracheophyta</taxon>
        <taxon>Spermatophyta</taxon>
        <taxon>Magnoliopsida</taxon>
        <taxon>eudicotyledons</taxon>
        <taxon>Gunneridae</taxon>
        <taxon>Pentapetalae</taxon>
        <taxon>rosids</taxon>
        <taxon>malvids</taxon>
        <taxon>Malvales</taxon>
        <taxon>Malvaceae</taxon>
        <taxon>Malvoideae</taxon>
        <taxon>Gossypium</taxon>
    </lineage>
</organism>
<dbReference type="GO" id="GO:0009737">
    <property type="term" value="P:response to abscisic acid"/>
    <property type="evidence" value="ECO:0007669"/>
    <property type="project" value="TreeGrafter"/>
</dbReference>
<dbReference type="GO" id="GO:0034485">
    <property type="term" value="F:phosphatidylinositol-3,4,5-trisphosphate 5-phosphatase activity"/>
    <property type="evidence" value="ECO:0007669"/>
    <property type="project" value="TreeGrafter"/>
</dbReference>
<dbReference type="GO" id="GO:0005886">
    <property type="term" value="C:plasma membrane"/>
    <property type="evidence" value="ECO:0007669"/>
    <property type="project" value="TreeGrafter"/>
</dbReference>
<gene>
    <name evidence="4" type="ORF">B456_009G205700</name>
</gene>
<dbReference type="Gramene" id="KJB58347">
    <property type="protein sequence ID" value="KJB58347"/>
    <property type="gene ID" value="B456_009G205700"/>
</dbReference>
<dbReference type="PANTHER" id="PTHR11200">
    <property type="entry name" value="INOSITOL 5-PHOSPHATASE"/>
    <property type="match status" value="1"/>
</dbReference>
<dbReference type="GO" id="GO:0043813">
    <property type="term" value="F:phosphatidylinositol-3,5-bisphosphate 5-phosphatase activity"/>
    <property type="evidence" value="ECO:0007669"/>
    <property type="project" value="TreeGrafter"/>
</dbReference>
<dbReference type="STRING" id="29730.A0A0D2QJU9"/>
<dbReference type="EMBL" id="CM001748">
    <property type="protein sequence ID" value="KJB58347.1"/>
    <property type="molecule type" value="Genomic_DNA"/>
</dbReference>
<evidence type="ECO:0000313" key="5">
    <source>
        <dbReference type="Proteomes" id="UP000032304"/>
    </source>
</evidence>
<dbReference type="eggNOG" id="KOG0565">
    <property type="taxonomic scope" value="Eukaryota"/>
</dbReference>
<keyword evidence="5" id="KW-1185">Reference proteome</keyword>
<keyword evidence="2" id="KW-0472">Membrane</keyword>
<dbReference type="InterPro" id="IPR036691">
    <property type="entry name" value="Endo/exonu/phosph_ase_sf"/>
</dbReference>
<dbReference type="GO" id="GO:0046856">
    <property type="term" value="P:phosphatidylinositol dephosphorylation"/>
    <property type="evidence" value="ECO:0007669"/>
    <property type="project" value="InterPro"/>
</dbReference>
<dbReference type="Gene3D" id="3.60.10.10">
    <property type="entry name" value="Endonuclease/exonuclease/phosphatase"/>
    <property type="match status" value="1"/>
</dbReference>
<comment type="similarity">
    <text evidence="1">Belongs to the inositol polyphosphate 5-phosphatase family.</text>
</comment>
<dbReference type="FunFam" id="3.60.10.10:FF:000044">
    <property type="entry name" value="Type IV inositol polyphosphate 5-phosphatase 11"/>
    <property type="match status" value="1"/>
</dbReference>
<feature type="domain" description="Inositol polyphosphate-related phosphatase" evidence="3">
    <location>
        <begin position="113"/>
        <end position="397"/>
    </location>
</feature>
<dbReference type="GO" id="GO:0004439">
    <property type="term" value="F:phosphatidylinositol-4,5-bisphosphate 5-phosphatase activity"/>
    <property type="evidence" value="ECO:0007669"/>
    <property type="project" value="TreeGrafter"/>
</dbReference>
<dbReference type="SUPFAM" id="SSF56219">
    <property type="entry name" value="DNase I-like"/>
    <property type="match status" value="1"/>
</dbReference>
<proteinExistence type="inferred from homology"/>
<keyword evidence="2" id="KW-0812">Transmembrane</keyword>
<evidence type="ECO:0000256" key="1">
    <source>
        <dbReference type="ARBA" id="ARBA00010768"/>
    </source>
</evidence>
<accession>A0A0D2QJU9</accession>
<evidence type="ECO:0000256" key="2">
    <source>
        <dbReference type="SAM" id="Phobius"/>
    </source>
</evidence>
<reference evidence="4 5" key="1">
    <citation type="journal article" date="2012" name="Nature">
        <title>Repeated polyploidization of Gossypium genomes and the evolution of spinnable cotton fibres.</title>
        <authorList>
            <person name="Paterson A.H."/>
            <person name="Wendel J.F."/>
            <person name="Gundlach H."/>
            <person name="Guo H."/>
            <person name="Jenkins J."/>
            <person name="Jin D."/>
            <person name="Llewellyn D."/>
            <person name="Showmaker K.C."/>
            <person name="Shu S."/>
            <person name="Udall J."/>
            <person name="Yoo M.J."/>
            <person name="Byers R."/>
            <person name="Chen W."/>
            <person name="Doron-Faigenboim A."/>
            <person name="Duke M.V."/>
            <person name="Gong L."/>
            <person name="Grimwood J."/>
            <person name="Grover C."/>
            <person name="Grupp K."/>
            <person name="Hu G."/>
            <person name="Lee T.H."/>
            <person name="Li J."/>
            <person name="Lin L."/>
            <person name="Liu T."/>
            <person name="Marler B.S."/>
            <person name="Page J.T."/>
            <person name="Roberts A.W."/>
            <person name="Romanel E."/>
            <person name="Sanders W.S."/>
            <person name="Szadkowski E."/>
            <person name="Tan X."/>
            <person name="Tang H."/>
            <person name="Xu C."/>
            <person name="Wang J."/>
            <person name="Wang Z."/>
            <person name="Zhang D."/>
            <person name="Zhang L."/>
            <person name="Ashrafi H."/>
            <person name="Bedon F."/>
            <person name="Bowers J.E."/>
            <person name="Brubaker C.L."/>
            <person name="Chee P.W."/>
            <person name="Das S."/>
            <person name="Gingle A.R."/>
            <person name="Haigler C.H."/>
            <person name="Harker D."/>
            <person name="Hoffmann L.V."/>
            <person name="Hovav R."/>
            <person name="Jones D.C."/>
            <person name="Lemke C."/>
            <person name="Mansoor S."/>
            <person name="ur Rahman M."/>
            <person name="Rainville L.N."/>
            <person name="Rambani A."/>
            <person name="Reddy U.K."/>
            <person name="Rong J.K."/>
            <person name="Saranga Y."/>
            <person name="Scheffler B.E."/>
            <person name="Scheffler J.A."/>
            <person name="Stelly D.M."/>
            <person name="Triplett B.A."/>
            <person name="Van Deynze A."/>
            <person name="Vaslin M.F."/>
            <person name="Waghmare V.N."/>
            <person name="Walford S.A."/>
            <person name="Wright R.J."/>
            <person name="Zaki E.A."/>
            <person name="Zhang T."/>
            <person name="Dennis E.S."/>
            <person name="Mayer K.F."/>
            <person name="Peterson D.G."/>
            <person name="Rokhsar D.S."/>
            <person name="Wang X."/>
            <person name="Schmutz J."/>
        </authorList>
    </citation>
    <scope>NUCLEOTIDE SEQUENCE [LARGE SCALE GENOMIC DNA]</scope>
</reference>
<dbReference type="AlphaFoldDB" id="A0A0D2QJU9"/>
<dbReference type="InterPro" id="IPR000300">
    <property type="entry name" value="IPPc"/>
</dbReference>
<evidence type="ECO:0000259" key="3">
    <source>
        <dbReference type="SMART" id="SM00128"/>
    </source>
</evidence>
<protein>
    <recommendedName>
        <fullName evidence="3">Inositol polyphosphate-related phosphatase domain-containing protein</fullName>
    </recommendedName>
</protein>
<dbReference type="GO" id="GO:0009753">
    <property type="term" value="P:response to jasmonic acid"/>
    <property type="evidence" value="ECO:0007669"/>
    <property type="project" value="TreeGrafter"/>
</dbReference>
<keyword evidence="2" id="KW-1133">Transmembrane helix</keyword>
<dbReference type="OMA" id="NSECQHI"/>
<dbReference type="PANTHER" id="PTHR11200:SF275">
    <property type="entry name" value="LD06095P"/>
    <property type="match status" value="1"/>
</dbReference>
<dbReference type="InterPro" id="IPR046985">
    <property type="entry name" value="IP5"/>
</dbReference>
<name>A0A0D2QJU9_GOSRA</name>